<dbReference type="HOGENOM" id="CLU_483140_0_0_1"/>
<keyword evidence="4" id="KW-1185">Reference proteome</keyword>
<feature type="region of interest" description="Disordered" evidence="2">
    <location>
        <begin position="148"/>
        <end position="258"/>
    </location>
</feature>
<name>A0A0D2CWU8_9EURO</name>
<evidence type="ECO:0000256" key="2">
    <source>
        <dbReference type="SAM" id="MobiDB-lite"/>
    </source>
</evidence>
<evidence type="ECO:0000256" key="1">
    <source>
        <dbReference type="SAM" id="Coils"/>
    </source>
</evidence>
<dbReference type="RefSeq" id="XP_013315231.1">
    <property type="nucleotide sequence ID" value="XM_013459777.1"/>
</dbReference>
<protein>
    <submittedName>
        <fullName evidence="3">Uncharacterized protein</fullName>
    </submittedName>
</protein>
<dbReference type="Proteomes" id="UP000054342">
    <property type="component" value="Unassembled WGS sequence"/>
</dbReference>
<feature type="compositionally biased region" description="Polar residues" evidence="2">
    <location>
        <begin position="170"/>
        <end position="196"/>
    </location>
</feature>
<proteinExistence type="predicted"/>
<feature type="compositionally biased region" description="Polar residues" evidence="2">
    <location>
        <begin position="231"/>
        <end position="248"/>
    </location>
</feature>
<reference evidence="3 4" key="1">
    <citation type="submission" date="2015-01" db="EMBL/GenBank/DDBJ databases">
        <title>The Genome Sequence of Exophiala xenobiotica CBS118157.</title>
        <authorList>
            <consortium name="The Broad Institute Genomics Platform"/>
            <person name="Cuomo C."/>
            <person name="de Hoog S."/>
            <person name="Gorbushina A."/>
            <person name="Stielow B."/>
            <person name="Teixiera M."/>
            <person name="Abouelleil A."/>
            <person name="Chapman S.B."/>
            <person name="Priest M."/>
            <person name="Young S.K."/>
            <person name="Wortman J."/>
            <person name="Nusbaum C."/>
            <person name="Birren B."/>
        </authorList>
    </citation>
    <scope>NUCLEOTIDE SEQUENCE [LARGE SCALE GENOMIC DNA]</scope>
    <source>
        <strain evidence="3 4">CBS 118157</strain>
    </source>
</reference>
<dbReference type="GeneID" id="25328903"/>
<organism evidence="3 4">
    <name type="scientific">Exophiala xenobiotica</name>
    <dbReference type="NCBI Taxonomy" id="348802"/>
    <lineage>
        <taxon>Eukaryota</taxon>
        <taxon>Fungi</taxon>
        <taxon>Dikarya</taxon>
        <taxon>Ascomycota</taxon>
        <taxon>Pezizomycotina</taxon>
        <taxon>Eurotiomycetes</taxon>
        <taxon>Chaetothyriomycetidae</taxon>
        <taxon>Chaetothyriales</taxon>
        <taxon>Herpotrichiellaceae</taxon>
        <taxon>Exophiala</taxon>
    </lineage>
</organism>
<dbReference type="EMBL" id="KN847320">
    <property type="protein sequence ID" value="KIW54647.1"/>
    <property type="molecule type" value="Genomic_DNA"/>
</dbReference>
<dbReference type="STRING" id="348802.A0A0D2CWU8"/>
<accession>A0A0D2CWU8</accession>
<evidence type="ECO:0000313" key="3">
    <source>
        <dbReference type="EMBL" id="KIW54647.1"/>
    </source>
</evidence>
<gene>
    <name evidence="3" type="ORF">PV05_06995</name>
</gene>
<feature type="coiled-coil region" evidence="1">
    <location>
        <begin position="66"/>
        <end position="93"/>
    </location>
</feature>
<sequence>MAGYFGNRDMPFGAPVTSPVLDQAQSQLNTAQMSHAQIQQELQNLMQYRATTPMSVIEGQQRDQEMSDLQVRLTQMEDEMRGLRDTITRQQATIRNQSAAISNPRQFYPAPNTTPGGFVDIQSQGPMHGHHASMQMPPPPPPFFNHGTPIHVQQTNQPPPHMRSIHDQNPHTGNTQSQQWNTPMNQQPGVQGQPLHQTPFHPHGPTSVNQFGSPEARPPFNTNIGPYGTPNDRSQGSSNPTSGQRSGQGTPGHALMQQPDNSMALVPAPAVIENPTTVKDQCELVFGMAEKFGWSHVNFPSSHKDKLIPQAIKDRLLQTAAPAQAFPLMTSPATRFLLVAKVINQWVQRNVLKADSFRGFDTECDTNIDRNRNQIYQSTPAQVKYQLLNNIAAQMQVMKQKPGFGTFVDNLARSRGNELWKIVQPLMHVKTSRDWEDMHWLMNEAHNLAIMMYSGPDQYRFETPQAGQFFKSGDMVPKDPYPNIATHEQLEARGVRVKLGISPHVIVKTSTPLGLVSESTVVRAVVLLDATWK</sequence>
<evidence type="ECO:0000313" key="4">
    <source>
        <dbReference type="Proteomes" id="UP000054342"/>
    </source>
</evidence>
<dbReference type="OrthoDB" id="4203839at2759"/>
<keyword evidence="1" id="KW-0175">Coiled coil</keyword>
<dbReference type="AlphaFoldDB" id="A0A0D2CWU8"/>